<dbReference type="AlphaFoldDB" id="A0AA49GQ36"/>
<name>A0AA49GQ36_9BACT</name>
<sequence length="203" mass="23592">MNYLVSLFPLILLCLLSTSKAMSQSQYLPGWVILASGDTLTGMVKDRKQTFTGPEIYHKIRFKGDQKKKRKKYRPEELAGYQINEVAYESVWLRPASSGIHLLNPYYESFPNAGDCVFLRVVSKGKLSHYQWEWADQSQVDSMDLFRRAGEPIFIRATQGILGLKRKQLTKFFTDCPSLQEKIQKKELTYAWEVTKYYNTHCQ</sequence>
<reference evidence="2" key="2">
    <citation type="journal article" date="2024" name="Antonie Van Leeuwenhoek">
        <title>Roseihalotalea indica gen. nov., sp. nov., a halophilic Bacteroidetes from mesopelagic Southwest Indian Ocean with higher carbohydrate metabolic potential.</title>
        <authorList>
            <person name="Chen B."/>
            <person name="Zhang M."/>
            <person name="Lin D."/>
            <person name="Ye J."/>
            <person name="Tang K."/>
        </authorList>
    </citation>
    <scope>NUCLEOTIDE SEQUENCE</scope>
    <source>
        <strain evidence="2">TK19036</strain>
    </source>
</reference>
<evidence type="ECO:0000256" key="1">
    <source>
        <dbReference type="SAM" id="SignalP"/>
    </source>
</evidence>
<reference evidence="2" key="1">
    <citation type="journal article" date="2023" name="Comput. Struct. Biotechnol. J.">
        <title>Discovery of a novel marine Bacteroidetes with a rich repertoire of carbohydrate-active enzymes.</title>
        <authorList>
            <person name="Chen B."/>
            <person name="Liu G."/>
            <person name="Chen Q."/>
            <person name="Wang H."/>
            <person name="Liu L."/>
            <person name="Tang K."/>
        </authorList>
    </citation>
    <scope>NUCLEOTIDE SEQUENCE</scope>
    <source>
        <strain evidence="2">TK19036</strain>
    </source>
</reference>
<organism evidence="2">
    <name type="scientific">Roseihalotalea indica</name>
    <dbReference type="NCBI Taxonomy" id="2867963"/>
    <lineage>
        <taxon>Bacteria</taxon>
        <taxon>Pseudomonadati</taxon>
        <taxon>Bacteroidota</taxon>
        <taxon>Cytophagia</taxon>
        <taxon>Cytophagales</taxon>
        <taxon>Catalimonadaceae</taxon>
        <taxon>Roseihalotalea</taxon>
    </lineage>
</organism>
<dbReference type="EMBL" id="CP120682">
    <property type="protein sequence ID" value="WKN37458.1"/>
    <property type="molecule type" value="Genomic_DNA"/>
</dbReference>
<proteinExistence type="predicted"/>
<accession>A0AA49GQ36</accession>
<evidence type="ECO:0000313" key="2">
    <source>
        <dbReference type="EMBL" id="WKN37458.1"/>
    </source>
</evidence>
<keyword evidence="1" id="KW-0732">Signal</keyword>
<feature type="signal peptide" evidence="1">
    <location>
        <begin position="1"/>
        <end position="21"/>
    </location>
</feature>
<protein>
    <submittedName>
        <fullName evidence="2">Uncharacterized protein</fullName>
    </submittedName>
</protein>
<gene>
    <name evidence="2" type="ORF">K4G66_01880</name>
</gene>
<feature type="chain" id="PRO_5041411609" evidence="1">
    <location>
        <begin position="22"/>
        <end position="203"/>
    </location>
</feature>